<dbReference type="Pfam" id="PF00528">
    <property type="entry name" value="BPD_transp_1"/>
    <property type="match status" value="1"/>
</dbReference>
<evidence type="ECO:0000256" key="7">
    <source>
        <dbReference type="ARBA" id="ARBA00022989"/>
    </source>
</evidence>
<keyword evidence="6 9" id="KW-0812">Transmembrane</keyword>
<dbReference type="FunFam" id="1.10.3720.10:FF:000036">
    <property type="entry name" value="Maltodextrin ABC transporter, permease protein"/>
    <property type="match status" value="1"/>
</dbReference>
<evidence type="ECO:0000256" key="10">
    <source>
        <dbReference type="RuleBase" id="RU367050"/>
    </source>
</evidence>
<evidence type="ECO:0000313" key="12">
    <source>
        <dbReference type="EMBL" id="TDQ42780.1"/>
    </source>
</evidence>
<feature type="transmembrane region" description="Helical" evidence="9">
    <location>
        <begin position="47"/>
        <end position="65"/>
    </location>
</feature>
<evidence type="ECO:0000256" key="6">
    <source>
        <dbReference type="ARBA" id="ARBA00022692"/>
    </source>
</evidence>
<accession>A0A4R6U885</accession>
<dbReference type="InterPro" id="IPR035277">
    <property type="entry name" value="MalF_N"/>
</dbReference>
<dbReference type="InterPro" id="IPR000515">
    <property type="entry name" value="MetI-like"/>
</dbReference>
<dbReference type="SUPFAM" id="SSF160964">
    <property type="entry name" value="MalF N-terminal region-like"/>
    <property type="match status" value="1"/>
</dbReference>
<evidence type="ECO:0000256" key="5">
    <source>
        <dbReference type="ARBA" id="ARBA00022597"/>
    </source>
</evidence>
<dbReference type="PANTHER" id="PTHR47314:SF1">
    <property type="entry name" value="MALTOSE_MALTODEXTRIN TRANSPORT SYSTEM PERMEASE PROTEIN MALF"/>
    <property type="match status" value="1"/>
</dbReference>
<organism evidence="12 13">
    <name type="scientific">Aureibacillus halotolerans</name>
    <dbReference type="NCBI Taxonomy" id="1508390"/>
    <lineage>
        <taxon>Bacteria</taxon>
        <taxon>Bacillati</taxon>
        <taxon>Bacillota</taxon>
        <taxon>Bacilli</taxon>
        <taxon>Bacillales</taxon>
        <taxon>Bacillaceae</taxon>
        <taxon>Aureibacillus</taxon>
    </lineage>
</organism>
<keyword evidence="5 10" id="KW-0762">Sugar transport</keyword>
<comment type="caution">
    <text evidence="12">The sequence shown here is derived from an EMBL/GenBank/DDBJ whole genome shotgun (WGS) entry which is preliminary data.</text>
</comment>
<dbReference type="GO" id="GO:0042956">
    <property type="term" value="P:maltodextrin transmembrane transport"/>
    <property type="evidence" value="ECO:0007669"/>
    <property type="project" value="TreeGrafter"/>
</dbReference>
<dbReference type="EMBL" id="SNYJ01000001">
    <property type="protein sequence ID" value="TDQ42780.1"/>
    <property type="molecule type" value="Genomic_DNA"/>
</dbReference>
<dbReference type="PROSITE" id="PS50928">
    <property type="entry name" value="ABC_TM1"/>
    <property type="match status" value="1"/>
</dbReference>
<evidence type="ECO:0000256" key="2">
    <source>
        <dbReference type="ARBA" id="ARBA00009047"/>
    </source>
</evidence>
<dbReference type="GO" id="GO:0015423">
    <property type="term" value="F:ABC-type maltose transporter activity"/>
    <property type="evidence" value="ECO:0007669"/>
    <property type="project" value="TreeGrafter"/>
</dbReference>
<feature type="transmembrane region" description="Helical" evidence="9">
    <location>
        <begin position="142"/>
        <end position="168"/>
    </location>
</feature>
<dbReference type="RefSeq" id="WP_133578614.1">
    <property type="nucleotide sequence ID" value="NZ_SNYJ01000001.1"/>
</dbReference>
<dbReference type="Proteomes" id="UP000295632">
    <property type="component" value="Unassembled WGS sequence"/>
</dbReference>
<dbReference type="CDD" id="cd06261">
    <property type="entry name" value="TM_PBP2"/>
    <property type="match status" value="1"/>
</dbReference>
<dbReference type="AlphaFoldDB" id="A0A4R6U885"/>
<feature type="transmembrane region" description="Helical" evidence="9">
    <location>
        <begin position="297"/>
        <end position="322"/>
    </location>
</feature>
<feature type="transmembrane region" description="Helical" evidence="9">
    <location>
        <begin position="85"/>
        <end position="107"/>
    </location>
</feature>
<sequence length="439" mass="49589">MSPSPKPTVNTPLKEHQNANHNPTIATILSIVFAGLGQLYNRRYFKGGGFIILEMAFLVVFAGFLNDGLWGLRTLGIIPIEHHSVFLLIEGIIALLLLLFFLALHVLNVMDARKNAQRLQMGLSNPTMKQTIRHTWDQGFPYLFVTPGLVMLTFVTILPILFTITLAFTDYSLFNSPPRNLLSWVGFDNFIRFFQVEAWRNTFVSVFSWTLVWTFVATTLQVGLGLLLALLVNDERIRFKRLIRTVLILPWAVPSFVTILIFAALFNGEFGAINRDLLEPIFGAGLPWMMDPFWAKVALILIQTWLGFPFVFALFTGVLQSISRDWYEAADVDGGTRFQKFRFITLPHILFATAPLLIMQYAGNFNNFNIIYLFNDGGPAVPGQTAGGTDILISWVYDLTFTQNQYSMAAAITLVLGLIVTSFAVYQFRKTAAFKEDQR</sequence>
<evidence type="ECO:0000256" key="1">
    <source>
        <dbReference type="ARBA" id="ARBA00004651"/>
    </source>
</evidence>
<dbReference type="OrthoDB" id="9778687at2"/>
<evidence type="ECO:0000256" key="4">
    <source>
        <dbReference type="ARBA" id="ARBA00022475"/>
    </source>
</evidence>
<keyword evidence="7 9" id="KW-1133">Transmembrane helix</keyword>
<name>A0A4R6U885_9BACI</name>
<gene>
    <name evidence="12" type="ORF">EV213_101209</name>
</gene>
<dbReference type="SUPFAM" id="SSF161098">
    <property type="entry name" value="MetI-like"/>
    <property type="match status" value="1"/>
</dbReference>
<evidence type="ECO:0000256" key="9">
    <source>
        <dbReference type="RuleBase" id="RU363032"/>
    </source>
</evidence>
<dbReference type="Gene3D" id="1.10.3720.10">
    <property type="entry name" value="MetI-like"/>
    <property type="match status" value="1"/>
</dbReference>
<dbReference type="Gene3D" id="1.20.58.370">
    <property type="entry name" value="MalF N-terminal region-like"/>
    <property type="match status" value="1"/>
</dbReference>
<feature type="transmembrane region" description="Helical" evidence="9">
    <location>
        <begin position="245"/>
        <end position="266"/>
    </location>
</feature>
<dbReference type="InterPro" id="IPR035906">
    <property type="entry name" value="MetI-like_sf"/>
</dbReference>
<reference evidence="12 13" key="1">
    <citation type="submission" date="2019-03" db="EMBL/GenBank/DDBJ databases">
        <title>Genomic Encyclopedia of Type Strains, Phase IV (KMG-IV): sequencing the most valuable type-strain genomes for metagenomic binning, comparative biology and taxonomic classification.</title>
        <authorList>
            <person name="Goeker M."/>
        </authorList>
    </citation>
    <scope>NUCLEOTIDE SEQUENCE [LARGE SCALE GENOMIC DNA]</scope>
    <source>
        <strain evidence="12 13">DSM 28697</strain>
    </source>
</reference>
<comment type="subcellular location">
    <subcellularLocation>
        <location evidence="1 9">Cell membrane</location>
        <topology evidence="1 9">Multi-pass membrane protein</topology>
    </subcellularLocation>
</comment>
<evidence type="ECO:0000313" key="13">
    <source>
        <dbReference type="Proteomes" id="UP000295632"/>
    </source>
</evidence>
<protein>
    <recommendedName>
        <fullName evidence="10">Maltose/maltodextrin transport system permease protein</fullName>
    </recommendedName>
</protein>
<keyword evidence="4 10" id="KW-1003">Cell membrane</keyword>
<proteinExistence type="inferred from homology"/>
<feature type="domain" description="ABC transmembrane type-1" evidence="11">
    <location>
        <begin position="207"/>
        <end position="427"/>
    </location>
</feature>
<evidence type="ECO:0000259" key="11">
    <source>
        <dbReference type="PROSITE" id="PS50928"/>
    </source>
</evidence>
<evidence type="ECO:0000256" key="8">
    <source>
        <dbReference type="ARBA" id="ARBA00023136"/>
    </source>
</evidence>
<feature type="transmembrane region" description="Helical" evidence="9">
    <location>
        <begin position="20"/>
        <end position="40"/>
    </location>
</feature>
<dbReference type="GO" id="GO:1990060">
    <property type="term" value="C:maltose transport complex"/>
    <property type="evidence" value="ECO:0007669"/>
    <property type="project" value="TreeGrafter"/>
</dbReference>
<keyword evidence="13" id="KW-1185">Reference proteome</keyword>
<keyword evidence="8 9" id="KW-0472">Membrane</keyword>
<feature type="transmembrane region" description="Helical" evidence="9">
    <location>
        <begin position="406"/>
        <end position="426"/>
    </location>
</feature>
<comment type="similarity">
    <text evidence="2 10">Belongs to the binding-protein-dependent transport system permease family. MalFG subfamily.</text>
</comment>
<feature type="transmembrane region" description="Helical" evidence="9">
    <location>
        <begin position="343"/>
        <end position="363"/>
    </location>
</feature>
<comment type="function">
    <text evidence="10">Part of the ABC transporter complex MalEFGK involved in maltose/maltodextrin import. Probably responsible for the translocation of the substrate across the membrane.</text>
</comment>
<keyword evidence="3 9" id="KW-0813">Transport</keyword>
<feature type="transmembrane region" description="Helical" evidence="9">
    <location>
        <begin position="211"/>
        <end position="233"/>
    </location>
</feature>
<evidence type="ECO:0000256" key="3">
    <source>
        <dbReference type="ARBA" id="ARBA00022448"/>
    </source>
</evidence>
<dbReference type="PANTHER" id="PTHR47314">
    <property type="entry name" value="MALTOSE/MALTODEXTRIN TRANSPORT SYSTEM PERMEASE PROTEIN MALF"/>
    <property type="match status" value="1"/>
</dbReference>